<feature type="region of interest" description="Disordered" evidence="1">
    <location>
        <begin position="1"/>
        <end position="51"/>
    </location>
</feature>
<protein>
    <submittedName>
        <fullName evidence="2">Uncharacterized protein</fullName>
    </submittedName>
</protein>
<dbReference type="EnsemblPlants" id="OGLUM09G04390.1">
    <property type="protein sequence ID" value="OGLUM09G04390.1"/>
    <property type="gene ID" value="OGLUM09G04390"/>
</dbReference>
<name>A0A0E0B0S0_9ORYZ</name>
<dbReference type="Gramene" id="OGLUM09G04390.1">
    <property type="protein sequence ID" value="OGLUM09G04390.1"/>
    <property type="gene ID" value="OGLUM09G04390"/>
</dbReference>
<evidence type="ECO:0000256" key="1">
    <source>
        <dbReference type="SAM" id="MobiDB-lite"/>
    </source>
</evidence>
<dbReference type="Proteomes" id="UP000026961">
    <property type="component" value="Chromosome 9"/>
</dbReference>
<sequence>MVASAVGGAVSAMGGSGIGGVSRGVSGDGRVGGRPGSIRRVSREDPVTAAGADSVVLVRKTDTYRGFPTGTN</sequence>
<reference evidence="2" key="1">
    <citation type="submission" date="2015-04" db="UniProtKB">
        <authorList>
            <consortium name="EnsemblPlants"/>
        </authorList>
    </citation>
    <scope>IDENTIFICATION</scope>
</reference>
<feature type="compositionally biased region" description="Low complexity" evidence="1">
    <location>
        <begin position="1"/>
        <end position="13"/>
    </location>
</feature>
<dbReference type="HOGENOM" id="CLU_202111_0_0_1"/>
<dbReference type="AlphaFoldDB" id="A0A0E0B0S0"/>
<keyword evidence="3" id="KW-1185">Reference proteome</keyword>
<organism evidence="2">
    <name type="scientific">Oryza glumipatula</name>
    <dbReference type="NCBI Taxonomy" id="40148"/>
    <lineage>
        <taxon>Eukaryota</taxon>
        <taxon>Viridiplantae</taxon>
        <taxon>Streptophyta</taxon>
        <taxon>Embryophyta</taxon>
        <taxon>Tracheophyta</taxon>
        <taxon>Spermatophyta</taxon>
        <taxon>Magnoliopsida</taxon>
        <taxon>Liliopsida</taxon>
        <taxon>Poales</taxon>
        <taxon>Poaceae</taxon>
        <taxon>BOP clade</taxon>
        <taxon>Oryzoideae</taxon>
        <taxon>Oryzeae</taxon>
        <taxon>Oryzinae</taxon>
        <taxon>Oryza</taxon>
    </lineage>
</organism>
<evidence type="ECO:0000313" key="2">
    <source>
        <dbReference type="EnsemblPlants" id="OGLUM09G04390.1"/>
    </source>
</evidence>
<proteinExistence type="predicted"/>
<feature type="compositionally biased region" description="Gly residues" evidence="1">
    <location>
        <begin position="14"/>
        <end position="35"/>
    </location>
</feature>
<accession>A0A0E0B0S0</accession>
<reference evidence="2" key="2">
    <citation type="submission" date="2018-05" db="EMBL/GenBank/DDBJ databases">
        <title>OgluRS3 (Oryza glumaepatula Reference Sequence Version 3).</title>
        <authorList>
            <person name="Zhang J."/>
            <person name="Kudrna D."/>
            <person name="Lee S."/>
            <person name="Talag J."/>
            <person name="Welchert J."/>
            <person name="Wing R.A."/>
        </authorList>
    </citation>
    <scope>NUCLEOTIDE SEQUENCE [LARGE SCALE GENOMIC DNA]</scope>
</reference>
<evidence type="ECO:0000313" key="3">
    <source>
        <dbReference type="Proteomes" id="UP000026961"/>
    </source>
</evidence>